<dbReference type="Gene3D" id="1.10.238.10">
    <property type="entry name" value="EF-hand"/>
    <property type="match status" value="2"/>
</dbReference>
<dbReference type="PROSITE" id="PS50222">
    <property type="entry name" value="EF_HAND_2"/>
    <property type="match status" value="2"/>
</dbReference>
<dbReference type="Pfam" id="PF12763">
    <property type="entry name" value="EH"/>
    <property type="match status" value="1"/>
</dbReference>
<feature type="domain" description="EF-hand" evidence="3">
    <location>
        <begin position="371"/>
        <end position="406"/>
    </location>
</feature>
<evidence type="ECO:0000259" key="2">
    <source>
        <dbReference type="PROSITE" id="PS50031"/>
    </source>
</evidence>
<dbReference type="CDD" id="cd00052">
    <property type="entry name" value="EH"/>
    <property type="match status" value="2"/>
</dbReference>
<proteinExistence type="predicted"/>
<dbReference type="PANTHER" id="PTHR11216:SF161">
    <property type="entry name" value="CALCIUM-BINDING EF HAND FAMILY PROTEIN"/>
    <property type="match status" value="1"/>
</dbReference>
<name>A0A438JT50_VITVI</name>
<organism evidence="4 5">
    <name type="scientific">Vitis vinifera</name>
    <name type="common">Grape</name>
    <dbReference type="NCBI Taxonomy" id="29760"/>
    <lineage>
        <taxon>Eukaryota</taxon>
        <taxon>Viridiplantae</taxon>
        <taxon>Streptophyta</taxon>
        <taxon>Embryophyta</taxon>
        <taxon>Tracheophyta</taxon>
        <taxon>Spermatophyta</taxon>
        <taxon>Magnoliopsida</taxon>
        <taxon>eudicotyledons</taxon>
        <taxon>Gunneridae</taxon>
        <taxon>Pentapetalae</taxon>
        <taxon>rosids</taxon>
        <taxon>Vitales</taxon>
        <taxon>Vitaceae</taxon>
        <taxon>Viteae</taxon>
        <taxon>Vitis</taxon>
    </lineage>
</organism>
<reference evidence="4 5" key="1">
    <citation type="journal article" date="2018" name="PLoS Genet.">
        <title>Population sequencing reveals clonal diversity and ancestral inbreeding in the grapevine cultivar Chardonnay.</title>
        <authorList>
            <person name="Roach M.J."/>
            <person name="Johnson D.L."/>
            <person name="Bohlmann J."/>
            <person name="van Vuuren H.J."/>
            <person name="Jones S.J."/>
            <person name="Pretorius I.S."/>
            <person name="Schmidt S.A."/>
            <person name="Borneman A.R."/>
        </authorList>
    </citation>
    <scope>NUCLEOTIDE SEQUENCE [LARGE SCALE GENOMIC DNA]</scope>
    <source>
        <strain evidence="5">cv. Chardonnay</strain>
        <tissue evidence="4">Leaf</tissue>
    </source>
</reference>
<feature type="compositionally biased region" description="Low complexity" evidence="1">
    <location>
        <begin position="294"/>
        <end position="311"/>
    </location>
</feature>
<feature type="domain" description="EF-hand" evidence="3">
    <location>
        <begin position="9"/>
        <end position="44"/>
    </location>
</feature>
<dbReference type="InterPro" id="IPR011992">
    <property type="entry name" value="EF-hand-dom_pair"/>
</dbReference>
<sequence length="563" mass="60372">MAAAQNQAPNVDLFDAYFRRADLDRDGRISGSEAVAFFQTTNLPKHVLAQVLMLACYLGDLICGLDTEPSIWTYADHNRIGFLGRAEFYNALKLVTVAQSKRELTPDIVKAALYGPAAAKIPAPQINLAAAPTPQMNTAAPAPAPVPPMGSVAPTASQNFAVRGPQGPIRCCSSRIPWWRHYGRDAPSKLKHLNDLVGGRTGGAPTGITAQVPIRGVSPSMSQDGFGVSPSGLTASVPSKPQVGSGITSLEPAAKNSKALDVTGNGFASESIFGGDVFSASPSQLKQDSSVHTSSSGNAPISSSIAPPVGGQLQQAQPLSKQNQQSIPAPMARITQSDIQKYTKVFVAVDTDRDGKITGEQARNLFLSWRLPREVLKQVWDLSDQDNDSMLSLREFCTALYLMERYRDGRPLPAVLPSSIFADFPTTVQPMAGYGSAAWRPPSGLQQQQGMPVSGARHVTPAMGGRPPLPHRADEGKQTNQQKSKVPVLEKHFVNQLSKEEQDMLNTKFQEAAAANKKEMGGGRKEPLCVSFPSLFALTLSKEAKSMNGEEEIWQCAGMKPSQ</sequence>
<dbReference type="PANTHER" id="PTHR11216">
    <property type="entry name" value="EH DOMAIN"/>
    <property type="match status" value="1"/>
</dbReference>
<accession>A0A438JT50</accession>
<dbReference type="PROSITE" id="PS50031">
    <property type="entry name" value="EH"/>
    <property type="match status" value="1"/>
</dbReference>
<feature type="region of interest" description="Disordered" evidence="1">
    <location>
        <begin position="283"/>
        <end position="327"/>
    </location>
</feature>
<dbReference type="AlphaFoldDB" id="A0A438JT50"/>
<dbReference type="Pfam" id="PF13202">
    <property type="entry name" value="EF-hand_5"/>
    <property type="match status" value="1"/>
</dbReference>
<evidence type="ECO:0000313" key="5">
    <source>
        <dbReference type="Proteomes" id="UP000288805"/>
    </source>
</evidence>
<feature type="compositionally biased region" description="Polar residues" evidence="1">
    <location>
        <begin position="312"/>
        <end position="327"/>
    </location>
</feature>
<protein>
    <submittedName>
        <fullName evidence="4">Putative calcium-binding protein C800.10c</fullName>
    </submittedName>
</protein>
<dbReference type="EMBL" id="QGNW01000028">
    <property type="protein sequence ID" value="RVX12141.1"/>
    <property type="molecule type" value="Genomic_DNA"/>
</dbReference>
<dbReference type="SMART" id="SM00054">
    <property type="entry name" value="EFh"/>
    <property type="match status" value="3"/>
</dbReference>
<feature type="domain" description="EH" evidence="2">
    <location>
        <begin position="338"/>
        <end position="427"/>
    </location>
</feature>
<gene>
    <name evidence="4" type="primary">SPBC800.10c_0</name>
    <name evidence="4" type="ORF">CK203_010533</name>
</gene>
<comment type="caution">
    <text evidence="4">The sequence shown here is derived from an EMBL/GenBank/DDBJ whole genome shotgun (WGS) entry which is preliminary data.</text>
</comment>
<feature type="compositionally biased region" description="Polar residues" evidence="1">
    <location>
        <begin position="283"/>
        <end position="293"/>
    </location>
</feature>
<evidence type="ECO:0000256" key="1">
    <source>
        <dbReference type="SAM" id="MobiDB-lite"/>
    </source>
</evidence>
<evidence type="ECO:0000313" key="4">
    <source>
        <dbReference type="EMBL" id="RVX12141.1"/>
    </source>
</evidence>
<dbReference type="GO" id="GO:0005509">
    <property type="term" value="F:calcium ion binding"/>
    <property type="evidence" value="ECO:0007669"/>
    <property type="project" value="InterPro"/>
</dbReference>
<dbReference type="SMART" id="SM00027">
    <property type="entry name" value="EH"/>
    <property type="match status" value="2"/>
</dbReference>
<dbReference type="Proteomes" id="UP000288805">
    <property type="component" value="Unassembled WGS sequence"/>
</dbReference>
<evidence type="ECO:0000259" key="3">
    <source>
        <dbReference type="PROSITE" id="PS50222"/>
    </source>
</evidence>
<dbReference type="InterPro" id="IPR000261">
    <property type="entry name" value="EH_dom"/>
</dbReference>
<feature type="region of interest" description="Disordered" evidence="1">
    <location>
        <begin position="462"/>
        <end position="484"/>
    </location>
</feature>
<feature type="region of interest" description="Disordered" evidence="1">
    <location>
        <begin position="223"/>
        <end position="247"/>
    </location>
</feature>
<dbReference type="SUPFAM" id="SSF47473">
    <property type="entry name" value="EF-hand"/>
    <property type="match status" value="2"/>
</dbReference>
<dbReference type="InterPro" id="IPR002048">
    <property type="entry name" value="EF_hand_dom"/>
</dbReference>